<dbReference type="PANTHER" id="PTHR10527">
    <property type="entry name" value="IMPORTIN BETA"/>
    <property type="match status" value="1"/>
</dbReference>
<dbReference type="InterPro" id="IPR040122">
    <property type="entry name" value="Importin_beta"/>
</dbReference>
<dbReference type="InterPro" id="IPR058584">
    <property type="entry name" value="IMB1_TNPO1-like_TPR"/>
</dbReference>
<evidence type="ECO:0000256" key="8">
    <source>
        <dbReference type="ARBA" id="ARBA00023242"/>
    </source>
</evidence>
<proteinExistence type="inferred from homology"/>
<dbReference type="Gene3D" id="1.25.10.10">
    <property type="entry name" value="Leucine-rich Repeat Variant"/>
    <property type="match status" value="1"/>
</dbReference>
<dbReference type="SMART" id="SM00185">
    <property type="entry name" value="ARM"/>
    <property type="match status" value="3"/>
</dbReference>
<dbReference type="Pfam" id="PF13513">
    <property type="entry name" value="HEAT_EZ"/>
    <property type="match status" value="1"/>
</dbReference>
<dbReference type="GO" id="GO:0005635">
    <property type="term" value="C:nuclear envelope"/>
    <property type="evidence" value="ECO:0007669"/>
    <property type="project" value="UniProtKB-SubCell"/>
</dbReference>
<keyword evidence="7" id="KW-0653">Protein transport</keyword>
<sequence length="866" mass="94688">MTMNAGELLANSLSADQATRENATQKLEQASRENYPGYMHTLASELANEASPVFVRNAAGLALKNALTARDNARQVEYSTRWLALDVKIRGEIKEFVLRGLHSEQVKAGTVAAQSVAAIATVELPQGQWPDLIEILLRFVNTGTSVPLRQSTLSAIGFICEALDPDVLSVRADEILTAVVHGARKEEPSTDVQLAAMQALYNSLSFIRENFEREGERNYIMQVVCEATQSPSVQVQAMAFECLVRIMTLYYSKMAYYMERALFGLTVMGMKSEEEAVALQAIEFWTSVAEEETNLESDYLDAQEGLLDGDVEAPKYFAKIALPEVVPVLLQLLTRQDEDAEEGEWNVSMAAGTCLSFLAQAVHDPIVPAVIPFIEANIKQENWHHREAAVMTFGSILVGPDPTVLTPLVNQALPILINMMSDPQLQVKDTTAWTLGRICESLITSIKPDVHLHALVSALVAGLQDSPHIIANCCWALMNLADGLFELYDTGEEQSTGPLSPYFEGIVGALLQVTETAGNESNYRTSAYEAITSFVQQATPDCLQVVSNTALKILDRMEHLLNVQNQILGADDRNNWNDLQSNLCSVSVSVIRKLGIGIQPLADRIMTLVLQLIQSAGKTSTILEDAFLVVGSLSAAIEVKFAPYIPAFLPFLYPALKAYDDTQLCTVAVGIIGDITRALGDQTEQYAQAFVTVLLENLSSEVLNRNVKISILACFGDVALAIGPKFEPYLETAMTVLRQAAALQANPLDYESIDYIASLREGILEAHTGIITGFKKTERAQLLVSHAAVILELVQKVLADDNSGEPLDKLAFGVIGDLADAFPNGEIKPVLLAEWIATSLVSRKGYDKETKTTIKWAREMVKRATA</sequence>
<dbReference type="GO" id="GO:0005737">
    <property type="term" value="C:cytoplasm"/>
    <property type="evidence" value="ECO:0007669"/>
    <property type="project" value="UniProtKB-SubCell"/>
</dbReference>
<evidence type="ECO:0000256" key="2">
    <source>
        <dbReference type="ARBA" id="ARBA00004496"/>
    </source>
</evidence>
<evidence type="ECO:0000256" key="7">
    <source>
        <dbReference type="ARBA" id="ARBA00022927"/>
    </source>
</evidence>
<name>A0A9P5N636_9AGAM</name>
<dbReference type="Pfam" id="PF03810">
    <property type="entry name" value="IBN_N"/>
    <property type="match status" value="1"/>
</dbReference>
<keyword evidence="4" id="KW-0813">Transport</keyword>
<dbReference type="InterPro" id="IPR016024">
    <property type="entry name" value="ARM-type_fold"/>
</dbReference>
<evidence type="ECO:0000259" key="12">
    <source>
        <dbReference type="PROSITE" id="PS50166"/>
    </source>
</evidence>
<accession>A0A9P5N636</accession>
<keyword evidence="6" id="KW-0677">Repeat</keyword>
<comment type="caution">
    <text evidence="13">The sequence shown here is derived from an EMBL/GenBank/DDBJ whole genome shotgun (WGS) entry which is preliminary data.</text>
</comment>
<dbReference type="PROSITE" id="PS50166">
    <property type="entry name" value="IMPORTIN_B_NT"/>
    <property type="match status" value="1"/>
</dbReference>
<evidence type="ECO:0000313" key="13">
    <source>
        <dbReference type="EMBL" id="KAF8487021.1"/>
    </source>
</evidence>
<comment type="subcellular location">
    <subcellularLocation>
        <location evidence="2">Cytoplasm</location>
    </subcellularLocation>
    <subcellularLocation>
        <location evidence="1">Nucleus envelope</location>
    </subcellularLocation>
</comment>
<reference evidence="13" key="1">
    <citation type="submission" date="2019-10" db="EMBL/GenBank/DDBJ databases">
        <authorList>
            <consortium name="DOE Joint Genome Institute"/>
            <person name="Kuo A."/>
            <person name="Miyauchi S."/>
            <person name="Kiss E."/>
            <person name="Drula E."/>
            <person name="Kohler A."/>
            <person name="Sanchez-Garcia M."/>
            <person name="Andreopoulos B."/>
            <person name="Barry K.W."/>
            <person name="Bonito G."/>
            <person name="Buee M."/>
            <person name="Carver A."/>
            <person name="Chen C."/>
            <person name="Cichocki N."/>
            <person name="Clum A."/>
            <person name="Culley D."/>
            <person name="Crous P.W."/>
            <person name="Fauchery L."/>
            <person name="Girlanda M."/>
            <person name="Hayes R."/>
            <person name="Keri Z."/>
            <person name="LaButti K."/>
            <person name="Lipzen A."/>
            <person name="Lombard V."/>
            <person name="Magnuson J."/>
            <person name="Maillard F."/>
            <person name="Morin E."/>
            <person name="Murat C."/>
            <person name="Nolan M."/>
            <person name="Ohm R."/>
            <person name="Pangilinan J."/>
            <person name="Pereira M."/>
            <person name="Perotto S."/>
            <person name="Peter M."/>
            <person name="Riley R."/>
            <person name="Sitrit Y."/>
            <person name="Stielow B."/>
            <person name="Szollosi G."/>
            <person name="Zifcakova L."/>
            <person name="Stursova M."/>
            <person name="Spatafora J.W."/>
            <person name="Tedersoo L."/>
            <person name="Vaario L.-M."/>
            <person name="Yamada A."/>
            <person name="Yan M."/>
            <person name="Wang P."/>
            <person name="Xu J."/>
            <person name="Bruns T."/>
            <person name="Baldrian P."/>
            <person name="Vilgalys R."/>
            <person name="Henrissat B."/>
            <person name="Grigoriev I.V."/>
            <person name="Hibbett D."/>
            <person name="Nagy L.G."/>
            <person name="Martin F.M."/>
        </authorList>
    </citation>
    <scope>NUCLEOTIDE SEQUENCE</scope>
    <source>
        <strain evidence="13">Prilba</strain>
    </source>
</reference>
<keyword evidence="8" id="KW-0539">Nucleus</keyword>
<dbReference type="AlphaFoldDB" id="A0A9P5N636"/>
<dbReference type="OrthoDB" id="10263328at2759"/>
<evidence type="ECO:0000256" key="9">
    <source>
        <dbReference type="ARBA" id="ARBA00079884"/>
    </source>
</evidence>
<dbReference type="GO" id="GO:0006606">
    <property type="term" value="P:protein import into nucleus"/>
    <property type="evidence" value="ECO:0007669"/>
    <property type="project" value="InterPro"/>
</dbReference>
<evidence type="ECO:0000256" key="3">
    <source>
        <dbReference type="ARBA" id="ARBA00010907"/>
    </source>
</evidence>
<dbReference type="SUPFAM" id="SSF48371">
    <property type="entry name" value="ARM repeat"/>
    <property type="match status" value="1"/>
</dbReference>
<evidence type="ECO:0000256" key="6">
    <source>
        <dbReference type="ARBA" id="ARBA00022737"/>
    </source>
</evidence>
<feature type="domain" description="Importin N-terminal" evidence="12">
    <location>
        <begin position="23"/>
        <end position="103"/>
    </location>
</feature>
<dbReference type="InterPro" id="IPR011989">
    <property type="entry name" value="ARM-like"/>
</dbReference>
<dbReference type="Pfam" id="PF25574">
    <property type="entry name" value="TPR_IMB1"/>
    <property type="match status" value="1"/>
</dbReference>
<dbReference type="SMART" id="SM00913">
    <property type="entry name" value="IBN_N"/>
    <property type="match status" value="1"/>
</dbReference>
<reference evidence="13" key="2">
    <citation type="journal article" date="2020" name="Nat. Commun.">
        <title>Large-scale genome sequencing of mycorrhizal fungi provides insights into the early evolution of symbiotic traits.</title>
        <authorList>
            <person name="Miyauchi S."/>
            <person name="Kiss E."/>
            <person name="Kuo A."/>
            <person name="Drula E."/>
            <person name="Kohler A."/>
            <person name="Sanchez-Garcia M."/>
            <person name="Morin E."/>
            <person name="Andreopoulos B."/>
            <person name="Barry K.W."/>
            <person name="Bonito G."/>
            <person name="Buee M."/>
            <person name="Carver A."/>
            <person name="Chen C."/>
            <person name="Cichocki N."/>
            <person name="Clum A."/>
            <person name="Culley D."/>
            <person name="Crous P.W."/>
            <person name="Fauchery L."/>
            <person name="Girlanda M."/>
            <person name="Hayes R.D."/>
            <person name="Keri Z."/>
            <person name="LaButti K."/>
            <person name="Lipzen A."/>
            <person name="Lombard V."/>
            <person name="Magnuson J."/>
            <person name="Maillard F."/>
            <person name="Murat C."/>
            <person name="Nolan M."/>
            <person name="Ohm R.A."/>
            <person name="Pangilinan J."/>
            <person name="Pereira M.F."/>
            <person name="Perotto S."/>
            <person name="Peter M."/>
            <person name="Pfister S."/>
            <person name="Riley R."/>
            <person name="Sitrit Y."/>
            <person name="Stielow J.B."/>
            <person name="Szollosi G."/>
            <person name="Zifcakova L."/>
            <person name="Stursova M."/>
            <person name="Spatafora J.W."/>
            <person name="Tedersoo L."/>
            <person name="Vaario L.M."/>
            <person name="Yamada A."/>
            <person name="Yan M."/>
            <person name="Wang P."/>
            <person name="Xu J."/>
            <person name="Bruns T."/>
            <person name="Baldrian P."/>
            <person name="Vilgalys R."/>
            <person name="Dunand C."/>
            <person name="Henrissat B."/>
            <person name="Grigoriev I.V."/>
            <person name="Hibbett D."/>
            <person name="Nagy L.G."/>
            <person name="Martin F.M."/>
        </authorList>
    </citation>
    <scope>NUCLEOTIDE SEQUENCE</scope>
    <source>
        <strain evidence="13">Prilba</strain>
    </source>
</reference>
<evidence type="ECO:0000256" key="11">
    <source>
        <dbReference type="SAM" id="MobiDB-lite"/>
    </source>
</evidence>
<dbReference type="InterPro" id="IPR001494">
    <property type="entry name" value="Importin-beta_N"/>
</dbReference>
<evidence type="ECO:0000256" key="1">
    <source>
        <dbReference type="ARBA" id="ARBA00004259"/>
    </source>
</evidence>
<evidence type="ECO:0000313" key="14">
    <source>
        <dbReference type="Proteomes" id="UP000759537"/>
    </source>
</evidence>
<dbReference type="FunFam" id="1.25.10.10:FF:000027">
    <property type="entry name" value="Importin subunit beta-1"/>
    <property type="match status" value="1"/>
</dbReference>
<protein>
    <recommendedName>
        <fullName evidence="9">Importin-95</fullName>
    </recommendedName>
    <alternativeName>
        <fullName evidence="10">Karyopherin-95</fullName>
    </alternativeName>
</protein>
<keyword evidence="14" id="KW-1185">Reference proteome</keyword>
<dbReference type="InterPro" id="IPR000225">
    <property type="entry name" value="Armadillo"/>
</dbReference>
<feature type="region of interest" description="Disordered" evidence="11">
    <location>
        <begin position="11"/>
        <end position="31"/>
    </location>
</feature>
<keyword evidence="5" id="KW-0963">Cytoplasm</keyword>
<evidence type="ECO:0000256" key="4">
    <source>
        <dbReference type="ARBA" id="ARBA00022448"/>
    </source>
</evidence>
<organism evidence="13 14">
    <name type="scientific">Russula ochroleuca</name>
    <dbReference type="NCBI Taxonomy" id="152965"/>
    <lineage>
        <taxon>Eukaryota</taxon>
        <taxon>Fungi</taxon>
        <taxon>Dikarya</taxon>
        <taxon>Basidiomycota</taxon>
        <taxon>Agaricomycotina</taxon>
        <taxon>Agaricomycetes</taxon>
        <taxon>Russulales</taxon>
        <taxon>Russulaceae</taxon>
        <taxon>Russula</taxon>
    </lineage>
</organism>
<feature type="compositionally biased region" description="Polar residues" evidence="11">
    <location>
        <begin position="11"/>
        <end position="28"/>
    </location>
</feature>
<dbReference type="Proteomes" id="UP000759537">
    <property type="component" value="Unassembled WGS sequence"/>
</dbReference>
<comment type="similarity">
    <text evidence="3">Belongs to the importin beta family. Importin beta-1 subfamily.</text>
</comment>
<evidence type="ECO:0000256" key="10">
    <source>
        <dbReference type="ARBA" id="ARBA00083566"/>
    </source>
</evidence>
<dbReference type="EMBL" id="WHVB01000001">
    <property type="protein sequence ID" value="KAF8487021.1"/>
    <property type="molecule type" value="Genomic_DNA"/>
</dbReference>
<dbReference type="GO" id="GO:0031267">
    <property type="term" value="F:small GTPase binding"/>
    <property type="evidence" value="ECO:0007669"/>
    <property type="project" value="InterPro"/>
</dbReference>
<evidence type="ECO:0000256" key="5">
    <source>
        <dbReference type="ARBA" id="ARBA00022490"/>
    </source>
</evidence>
<gene>
    <name evidence="13" type="ORF">DFH94DRAFT_11233</name>
</gene>